<dbReference type="Gene3D" id="6.20.50.110">
    <property type="entry name" value="Methyltransferase, zinc-binding domain"/>
    <property type="match status" value="1"/>
</dbReference>
<dbReference type="InterPro" id="IPR038576">
    <property type="entry name" value="Methyltransf_Zn-bd_dom_put_sf"/>
</dbReference>
<dbReference type="EMBL" id="QURH01000004">
    <property type="protein sequence ID" value="RFU43642.1"/>
    <property type="molecule type" value="Genomic_DNA"/>
</dbReference>
<dbReference type="InterPro" id="IPR013630">
    <property type="entry name" value="Methyltransf_Zn-bd_dom_put"/>
</dbReference>
<dbReference type="EMBL" id="QURH01000001">
    <property type="protein sequence ID" value="RFU43655.1"/>
    <property type="molecule type" value="Genomic_DNA"/>
</dbReference>
<feature type="region of interest" description="Disordered" evidence="1">
    <location>
        <begin position="258"/>
        <end position="307"/>
    </location>
</feature>
<evidence type="ECO:0000313" key="5">
    <source>
        <dbReference type="EMBL" id="RFU43655.1"/>
    </source>
</evidence>
<dbReference type="PANTHER" id="PTHR43861">
    <property type="entry name" value="TRANS-ACONITATE 2-METHYLTRANSFERASE-RELATED"/>
    <property type="match status" value="1"/>
</dbReference>
<keyword evidence="5" id="KW-0489">Methyltransferase</keyword>
<evidence type="ECO:0000313" key="4">
    <source>
        <dbReference type="EMBL" id="RFU43642.1"/>
    </source>
</evidence>
<evidence type="ECO:0000313" key="6">
    <source>
        <dbReference type="Proteomes" id="UP000261811"/>
    </source>
</evidence>
<feature type="compositionally biased region" description="Low complexity" evidence="1">
    <location>
        <begin position="258"/>
        <end position="275"/>
    </location>
</feature>
<dbReference type="Pfam" id="PF08484">
    <property type="entry name" value="Methyltransf_14"/>
    <property type="match status" value="1"/>
</dbReference>
<dbReference type="Gene3D" id="3.40.50.720">
    <property type="entry name" value="NAD(P)-binding Rossmann-like Domain"/>
    <property type="match status" value="1"/>
</dbReference>
<evidence type="ECO:0000256" key="1">
    <source>
        <dbReference type="SAM" id="MobiDB-lite"/>
    </source>
</evidence>
<dbReference type="InterPro" id="IPR013691">
    <property type="entry name" value="MeTrfase_14"/>
</dbReference>
<sequence length="454" mass="49451">MAGCRLCGAKDLASVVDLGATPPCELFLTADRLDAPELTYPLHLRVCRECRLAQLPPLITPEETFTEYAYFSSYSDSWVRHAKAFVDAAVERVAPGFVVEVASNDGYLLRHVVEKGVRCLGIEPSANVGDAAREKGVPTLTEFLTEETGQRVRDEHGPADLVVANNVYAHIPDVVGFTKGLRALVADDGWVSIEVQYLATLMEFGQYDTIYHEHFQYYTVASAQRALASGGLVLVDVELLPTHGGSIRLWARPEGAADAAAPESGAPTGAPSAGGHEPSAELRGPSAELRGPSAELRGPSAELRGPSARVQELLDREREQGLHSDDGYTAFAQRVAKVRRDLLKFLIRAAEEGKTVVGYGAPGKGNTLLNHCGIRSDLLAYTVDRNPYKHGRYTPGTRIPILPPEQIAEDRPDYVLVLPWNLRDELSEQLAYVHGWGGRLVFPIPELDVVEVGR</sequence>
<dbReference type="InterPro" id="IPR029063">
    <property type="entry name" value="SAM-dependent_MTases_sf"/>
</dbReference>
<dbReference type="SUPFAM" id="SSF53335">
    <property type="entry name" value="S-adenosyl-L-methionine-dependent methyltransferases"/>
    <property type="match status" value="1"/>
</dbReference>
<dbReference type="Pfam" id="PF08421">
    <property type="entry name" value="Methyltransf_13"/>
    <property type="match status" value="1"/>
</dbReference>
<dbReference type="Pfam" id="PF13489">
    <property type="entry name" value="Methyltransf_23"/>
    <property type="match status" value="1"/>
</dbReference>
<feature type="domain" description="C-methyltransferase" evidence="3">
    <location>
        <begin position="303"/>
        <end position="445"/>
    </location>
</feature>
<organism evidence="5 6">
    <name type="scientific">Actinomadura logoneensis</name>
    <dbReference type="NCBI Taxonomy" id="2293572"/>
    <lineage>
        <taxon>Bacteria</taxon>
        <taxon>Bacillati</taxon>
        <taxon>Actinomycetota</taxon>
        <taxon>Actinomycetes</taxon>
        <taxon>Streptosporangiales</taxon>
        <taxon>Thermomonosporaceae</taxon>
        <taxon>Actinomadura</taxon>
    </lineage>
</organism>
<keyword evidence="6" id="KW-1185">Reference proteome</keyword>
<feature type="domain" description="Methyltransferase putative zinc binding" evidence="2">
    <location>
        <begin position="4"/>
        <end position="65"/>
    </location>
</feature>
<evidence type="ECO:0000259" key="2">
    <source>
        <dbReference type="Pfam" id="PF08421"/>
    </source>
</evidence>
<name>A0A372JUF0_9ACTN</name>
<dbReference type="PANTHER" id="PTHR43861:SF5">
    <property type="entry name" value="BLL5978 PROTEIN"/>
    <property type="match status" value="1"/>
</dbReference>
<dbReference type="RefSeq" id="WP_117355473.1">
    <property type="nucleotide sequence ID" value="NZ_QURH01000001.1"/>
</dbReference>
<dbReference type="Gene3D" id="3.40.50.150">
    <property type="entry name" value="Vaccinia Virus protein VP39"/>
    <property type="match status" value="1"/>
</dbReference>
<reference evidence="5 6" key="1">
    <citation type="submission" date="2018-08" db="EMBL/GenBank/DDBJ databases">
        <title>Actinomadura jelena sp. nov., a novel Actinomycete isolated from soil in Chad.</title>
        <authorList>
            <person name="Shi L."/>
        </authorList>
    </citation>
    <scope>NUCLEOTIDE SEQUENCE [LARGE SCALE GENOMIC DNA]</scope>
    <source>
        <strain evidence="5 6">NEAU-G17</strain>
    </source>
</reference>
<keyword evidence="5" id="KW-0808">Transferase</keyword>
<accession>A0A372JUF0</accession>
<comment type="caution">
    <text evidence="5">The sequence shown here is derived from an EMBL/GenBank/DDBJ whole genome shotgun (WGS) entry which is preliminary data.</text>
</comment>
<dbReference type="Proteomes" id="UP000261811">
    <property type="component" value="Unassembled WGS sequence"/>
</dbReference>
<proteinExistence type="predicted"/>
<dbReference type="Gene3D" id="6.10.250.3100">
    <property type="match status" value="1"/>
</dbReference>
<dbReference type="AlphaFoldDB" id="A0A372JUF0"/>
<protein>
    <submittedName>
        <fullName evidence="5">Class I SAM-dependent methyltransferase</fullName>
    </submittedName>
</protein>
<dbReference type="OrthoDB" id="9815644at2"/>
<evidence type="ECO:0000259" key="3">
    <source>
        <dbReference type="Pfam" id="PF08484"/>
    </source>
</evidence>
<gene>
    <name evidence="5" type="ORF">DZF91_00040</name>
    <name evidence="4" type="ORF">DZF91_00110</name>
</gene>
<dbReference type="GO" id="GO:0032259">
    <property type="term" value="P:methylation"/>
    <property type="evidence" value="ECO:0007669"/>
    <property type="project" value="UniProtKB-KW"/>
</dbReference>
<dbReference type="GO" id="GO:0008168">
    <property type="term" value="F:methyltransferase activity"/>
    <property type="evidence" value="ECO:0007669"/>
    <property type="project" value="UniProtKB-KW"/>
</dbReference>